<evidence type="ECO:0000313" key="2">
    <source>
        <dbReference type="EMBL" id="MBB3808356.1"/>
    </source>
</evidence>
<keyword evidence="3" id="KW-1185">Reference proteome</keyword>
<dbReference type="RefSeq" id="WP_183750357.1">
    <property type="nucleotide sequence ID" value="NZ_JACICC010000001.1"/>
</dbReference>
<accession>A0A7W6EET2</accession>
<dbReference type="EMBL" id="JACICC010000001">
    <property type="protein sequence ID" value="MBB3808356.1"/>
    <property type="molecule type" value="Genomic_DNA"/>
</dbReference>
<evidence type="ECO:0000259" key="1">
    <source>
        <dbReference type="Pfam" id="PF12146"/>
    </source>
</evidence>
<dbReference type="GO" id="GO:0016787">
    <property type="term" value="F:hydrolase activity"/>
    <property type="evidence" value="ECO:0007669"/>
    <property type="project" value="UniProtKB-KW"/>
</dbReference>
<keyword evidence="2" id="KW-0378">Hydrolase</keyword>
<dbReference type="Proteomes" id="UP000537592">
    <property type="component" value="Unassembled WGS sequence"/>
</dbReference>
<name>A0A7W6EET2_9HYPH</name>
<sequence length="498" mass="54868">MLSFIHRQIRRILTLLLVVFIIAFLVRGWDMRRSPPLELWHTTELADMSAADIDRARWDEYLQAEAALFDKVASEVVAATRPRERTHFNRYSPTSPVYPGGFEKDWNRSFVLLPDGEPVGAVVLLHGLTDAPYSLRHVGAFYRDRGFAVVGIRLPGHGTVPGSLQVTRIPQWQAAVRLAVREARRLAGDDAPLHMVGYSNGGALALDYAVTAASGGELARPDQLVLLSPMVGITPAARFTWLAGVPAIIPAFGQSAWLTILPEFNPFKYNSMPVAAGQQSFDMTQIVKNGLRKLDEEGRMGELPPILTFQSVFDFTVSTPDVIRELYARLPANGSELVLLDADLNIDNRFGELVNMDARAEVLALLPPAPRLFRTVLVTNRTDRTSDVIARITEAGVSESTDAETGLSYPPDVYSLSHVGVPFPLTDGLYGLTPDPDDDFGIRTSVVNTIGEVNTFVLTVDPILRMTSRMQSNPFFPLIIERIGAVIEPSREPAREPS</sequence>
<dbReference type="Pfam" id="PF12146">
    <property type="entry name" value="Hydrolase_4"/>
    <property type="match status" value="1"/>
</dbReference>
<protein>
    <submittedName>
        <fullName evidence="2">Alpha-beta hydrolase superfamily lysophospholipase</fullName>
    </submittedName>
</protein>
<reference evidence="2 3" key="1">
    <citation type="submission" date="2020-08" db="EMBL/GenBank/DDBJ databases">
        <title>Genomic Encyclopedia of Type Strains, Phase IV (KMG-IV): sequencing the most valuable type-strain genomes for metagenomic binning, comparative biology and taxonomic classification.</title>
        <authorList>
            <person name="Goeker M."/>
        </authorList>
    </citation>
    <scope>NUCLEOTIDE SEQUENCE [LARGE SCALE GENOMIC DNA]</scope>
    <source>
        <strain evidence="2 3">DSM 28760</strain>
    </source>
</reference>
<dbReference type="PANTHER" id="PTHR11614">
    <property type="entry name" value="PHOSPHOLIPASE-RELATED"/>
    <property type="match status" value="1"/>
</dbReference>
<dbReference type="Gene3D" id="3.40.50.1820">
    <property type="entry name" value="alpha/beta hydrolase"/>
    <property type="match status" value="1"/>
</dbReference>
<evidence type="ECO:0000313" key="3">
    <source>
        <dbReference type="Proteomes" id="UP000537592"/>
    </source>
</evidence>
<dbReference type="InterPro" id="IPR022742">
    <property type="entry name" value="Hydrolase_4"/>
</dbReference>
<gene>
    <name evidence="2" type="ORF">FHS81_000410</name>
</gene>
<organism evidence="2 3">
    <name type="scientific">Pseudochelatococcus contaminans</name>
    <dbReference type="NCBI Taxonomy" id="1538103"/>
    <lineage>
        <taxon>Bacteria</taxon>
        <taxon>Pseudomonadati</taxon>
        <taxon>Pseudomonadota</taxon>
        <taxon>Alphaproteobacteria</taxon>
        <taxon>Hyphomicrobiales</taxon>
        <taxon>Chelatococcaceae</taxon>
        <taxon>Pseudochelatococcus</taxon>
    </lineage>
</organism>
<comment type="caution">
    <text evidence="2">The sequence shown here is derived from an EMBL/GenBank/DDBJ whole genome shotgun (WGS) entry which is preliminary data.</text>
</comment>
<dbReference type="SUPFAM" id="SSF53474">
    <property type="entry name" value="alpha/beta-Hydrolases"/>
    <property type="match status" value="1"/>
</dbReference>
<proteinExistence type="predicted"/>
<feature type="domain" description="Serine aminopeptidase S33" evidence="1">
    <location>
        <begin position="117"/>
        <end position="264"/>
    </location>
</feature>
<dbReference type="AlphaFoldDB" id="A0A7W6EET2"/>
<dbReference type="InterPro" id="IPR029058">
    <property type="entry name" value="AB_hydrolase_fold"/>
</dbReference>
<dbReference type="InterPro" id="IPR051044">
    <property type="entry name" value="MAG_DAG_Lipase"/>
</dbReference>